<evidence type="ECO:0000313" key="1">
    <source>
        <dbReference type="EMBL" id="URE05596.1"/>
    </source>
</evidence>
<protein>
    <submittedName>
        <fullName evidence="1">Uncharacterized protein</fullName>
    </submittedName>
</protein>
<dbReference type="EMBL" id="CP097507">
    <property type="protein sequence ID" value="URE05596.1"/>
    <property type="molecule type" value="Genomic_DNA"/>
</dbReference>
<dbReference type="AlphaFoldDB" id="A0A9E7FYR6"/>
<dbReference type="Proteomes" id="UP001055439">
    <property type="component" value="Chromosome 5"/>
</dbReference>
<gene>
    <name evidence="1" type="ORF">MUK42_29431</name>
</gene>
<proteinExistence type="predicted"/>
<name>A0A9E7FYR6_9LILI</name>
<reference evidence="1" key="1">
    <citation type="submission" date="2022-05" db="EMBL/GenBank/DDBJ databases">
        <title>The Musa troglodytarum L. genome provides insights into the mechanism of non-climacteric behaviour and enrichment of carotenoids.</title>
        <authorList>
            <person name="Wang J."/>
        </authorList>
    </citation>
    <scope>NUCLEOTIDE SEQUENCE</scope>
    <source>
        <tissue evidence="1">Leaf</tissue>
    </source>
</reference>
<organism evidence="1 2">
    <name type="scientific">Musa troglodytarum</name>
    <name type="common">fe'i banana</name>
    <dbReference type="NCBI Taxonomy" id="320322"/>
    <lineage>
        <taxon>Eukaryota</taxon>
        <taxon>Viridiplantae</taxon>
        <taxon>Streptophyta</taxon>
        <taxon>Embryophyta</taxon>
        <taxon>Tracheophyta</taxon>
        <taxon>Spermatophyta</taxon>
        <taxon>Magnoliopsida</taxon>
        <taxon>Liliopsida</taxon>
        <taxon>Zingiberales</taxon>
        <taxon>Musaceae</taxon>
        <taxon>Musa</taxon>
    </lineage>
</organism>
<sequence length="154" mass="17950">MTSMLMPITVEQRRSTSRSEGKASLIVVKLEPLDVKATHKLTVIADVFKEFTNIMPPELPNTLPPHKGMDYRIKLEPQSGHLMAYESYKLNEIEQQYLMHENEMITKQEVVIMEMKSKALFPSLCSRMAQKGYPVREIKEVEEEEEEEEEEEVY</sequence>
<accession>A0A9E7FYR6</accession>
<keyword evidence="2" id="KW-1185">Reference proteome</keyword>
<evidence type="ECO:0000313" key="2">
    <source>
        <dbReference type="Proteomes" id="UP001055439"/>
    </source>
</evidence>